<keyword evidence="3" id="KW-0999">Mitochondrion inner membrane</keyword>
<gene>
    <name evidence="9" type="primary">LETMD1</name>
</gene>
<proteinExistence type="predicted"/>
<keyword evidence="5 7" id="KW-0496">Mitochondrion</keyword>
<keyword evidence="4" id="KW-1133">Transmembrane helix</keyword>
<accession>A0A4W2G5J0</accession>
<protein>
    <submittedName>
        <fullName evidence="9">LETM1 domain containing 1</fullName>
    </submittedName>
</protein>
<sequence length="325" mass="37060">MALSRVCWARAALWGSAVPPGLYVVRRLQFVRSGLTWGAPRSSKLHLSPKADVKSLISYVVTKTKVINGKYHRFLGRHFPRFYVLYTIFMKGLQMLWADGKKARRIKTNMWKHNIKFHQLPYREMEHLRQMQRGTHPAVHDILALRECFANHPLGMDQLRALQMKALCRAMLLTPYLPSVLLRHRLKTHTTVIHQLDKALAKLGVGQLTAQEVKSVSASLQYQPAVLDGLSGAGSFQGAPVSGYIRVQALHFLISFLHLFSWLNLTCGKELPAVILVDVSFLLVLQKSRMLHFRCTDLDYIGLSTSLVHQSSYRYGERFLVGLRF</sequence>
<comment type="subcellular location">
    <subcellularLocation>
        <location evidence="1">Mitochondrion inner membrane</location>
        <topology evidence="1">Single-pass membrane protein</topology>
    </subcellularLocation>
</comment>
<evidence type="ECO:0000313" key="9">
    <source>
        <dbReference type="Ensembl" id="ENSBIXP00005013406.1"/>
    </source>
</evidence>
<dbReference type="GO" id="GO:0043022">
    <property type="term" value="F:ribosome binding"/>
    <property type="evidence" value="ECO:0007669"/>
    <property type="project" value="InterPro"/>
</dbReference>
<evidence type="ECO:0000256" key="1">
    <source>
        <dbReference type="ARBA" id="ARBA00004434"/>
    </source>
</evidence>
<keyword evidence="2" id="KW-0812">Transmembrane</keyword>
<dbReference type="InterPro" id="IPR033122">
    <property type="entry name" value="LETM1-like_RBD"/>
</dbReference>
<dbReference type="GO" id="GO:0005743">
    <property type="term" value="C:mitochondrial inner membrane"/>
    <property type="evidence" value="ECO:0007669"/>
    <property type="project" value="UniProtKB-SubCell"/>
</dbReference>
<dbReference type="Pfam" id="PF07766">
    <property type="entry name" value="LETM1_RBD"/>
    <property type="match status" value="1"/>
</dbReference>
<dbReference type="PANTHER" id="PTHR14009:SF13">
    <property type="entry name" value="LETM1 DOMAIN-CONTAINING PROTEIN 1"/>
    <property type="match status" value="1"/>
</dbReference>
<reference evidence="9 10" key="1">
    <citation type="submission" date="2018-11" db="EMBL/GenBank/DDBJ databases">
        <title>Haplotype-resolved cattle genomes.</title>
        <authorList>
            <person name="Low W.Y."/>
            <person name="Tearle R."/>
            <person name="Bickhart D.M."/>
            <person name="Rosen B.D."/>
            <person name="Koren S."/>
            <person name="Rhie A."/>
            <person name="Hiendleder S."/>
            <person name="Phillippy A.M."/>
            <person name="Smith T.P.L."/>
            <person name="Williams J.L."/>
        </authorList>
    </citation>
    <scope>NUCLEOTIDE SEQUENCE [LARGE SCALE GENOMIC DNA]</scope>
</reference>
<feature type="domain" description="Letm1 RBD" evidence="8">
    <location>
        <begin position="94"/>
        <end position="310"/>
    </location>
</feature>
<dbReference type="InterPro" id="IPR044202">
    <property type="entry name" value="LETM1/MDM38-like"/>
</dbReference>
<evidence type="ECO:0000256" key="3">
    <source>
        <dbReference type="ARBA" id="ARBA00022792"/>
    </source>
</evidence>
<keyword evidence="6" id="KW-0472">Membrane</keyword>
<dbReference type="GO" id="GO:0030003">
    <property type="term" value="P:intracellular monoatomic cation homeostasis"/>
    <property type="evidence" value="ECO:0007669"/>
    <property type="project" value="TreeGrafter"/>
</dbReference>
<evidence type="ECO:0000256" key="5">
    <source>
        <dbReference type="ARBA" id="ARBA00023128"/>
    </source>
</evidence>
<dbReference type="Proteomes" id="UP000429181">
    <property type="component" value="Chromosome 5"/>
</dbReference>
<name>A0A4W2G5J0_BOBOX</name>
<dbReference type="AlphaFoldDB" id="A0A4W2G5J0"/>
<reference evidence="9" key="2">
    <citation type="submission" date="2025-08" db="UniProtKB">
        <authorList>
            <consortium name="Ensembl"/>
        </authorList>
    </citation>
    <scope>IDENTIFICATION</scope>
</reference>
<dbReference type="Ensembl" id="ENSBIXT00005023243.1">
    <property type="protein sequence ID" value="ENSBIXP00005013406.1"/>
    <property type="gene ID" value="ENSBIXG00005002848.1"/>
</dbReference>
<evidence type="ECO:0000256" key="7">
    <source>
        <dbReference type="PROSITE-ProRule" id="PRU01094"/>
    </source>
</evidence>
<organism evidence="9 10">
    <name type="scientific">Bos indicus x Bos taurus</name>
    <name type="common">Hybrid cattle</name>
    <dbReference type="NCBI Taxonomy" id="30522"/>
    <lineage>
        <taxon>Eukaryota</taxon>
        <taxon>Metazoa</taxon>
        <taxon>Chordata</taxon>
        <taxon>Craniata</taxon>
        <taxon>Vertebrata</taxon>
        <taxon>Euteleostomi</taxon>
        <taxon>Mammalia</taxon>
        <taxon>Eutheria</taxon>
        <taxon>Laurasiatheria</taxon>
        <taxon>Artiodactyla</taxon>
        <taxon>Ruminantia</taxon>
        <taxon>Pecora</taxon>
        <taxon>Bovidae</taxon>
        <taxon>Bovinae</taxon>
        <taxon>Bos</taxon>
    </lineage>
</organism>
<evidence type="ECO:0000256" key="6">
    <source>
        <dbReference type="ARBA" id="ARBA00023136"/>
    </source>
</evidence>
<evidence type="ECO:0000256" key="4">
    <source>
        <dbReference type="ARBA" id="ARBA00022989"/>
    </source>
</evidence>
<dbReference type="PANTHER" id="PTHR14009">
    <property type="entry name" value="LEUCINE ZIPPER-EF-HAND CONTAINING TRANSMEMBRANE PROTEIN"/>
    <property type="match status" value="1"/>
</dbReference>
<evidence type="ECO:0000259" key="8">
    <source>
        <dbReference type="PROSITE" id="PS51758"/>
    </source>
</evidence>
<evidence type="ECO:0000256" key="2">
    <source>
        <dbReference type="ARBA" id="ARBA00022692"/>
    </source>
</evidence>
<dbReference type="GeneTree" id="ENSGT00950000183167"/>
<dbReference type="PROSITE" id="PS51758">
    <property type="entry name" value="LETM1_RBD"/>
    <property type="match status" value="1"/>
</dbReference>
<evidence type="ECO:0000313" key="10">
    <source>
        <dbReference type="Proteomes" id="UP000429181"/>
    </source>
</evidence>